<reference evidence="7" key="1">
    <citation type="journal article" date="2022" name="DNA Res.">
        <title>Genome analysis of five recently described species of the CUG-Ser clade uncovers Candida theae as a new hybrid lineage with pathogenic potential in the Candida parapsilosis species complex.</title>
        <authorList>
            <person name="Mixao V."/>
            <person name="Del Olmo V."/>
            <person name="Hegedusova E."/>
            <person name="Saus E."/>
            <person name="Pryszcz L."/>
            <person name="Cillingova A."/>
            <person name="Nosek J."/>
            <person name="Gabaldon T."/>
        </authorList>
    </citation>
    <scope>NUCLEOTIDE SEQUENCE</scope>
    <source>
        <strain evidence="7">CBS 10844</strain>
    </source>
</reference>
<dbReference type="InterPro" id="IPR051294">
    <property type="entry name" value="HORMA_MeioticProgression"/>
</dbReference>
<dbReference type="Gene3D" id="3.30.900.10">
    <property type="entry name" value="HORMA domain"/>
    <property type="match status" value="1"/>
</dbReference>
<keyword evidence="3" id="KW-0158">Chromosome</keyword>
<comment type="subcellular location">
    <subcellularLocation>
        <location evidence="2">Chromosome</location>
    </subcellularLocation>
    <subcellularLocation>
        <location evidence="1">Nucleus</location>
    </subcellularLocation>
</comment>
<dbReference type="Proteomes" id="UP001202479">
    <property type="component" value="Unassembled WGS sequence"/>
</dbReference>
<dbReference type="GO" id="GO:0005694">
    <property type="term" value="C:chromosome"/>
    <property type="evidence" value="ECO:0007669"/>
    <property type="project" value="UniProtKB-SubCell"/>
</dbReference>
<dbReference type="SUPFAM" id="SSF56019">
    <property type="entry name" value="The spindle assembly checkpoint protein mad2"/>
    <property type="match status" value="1"/>
</dbReference>
<dbReference type="GO" id="GO:0051598">
    <property type="term" value="P:meiotic recombination checkpoint signaling"/>
    <property type="evidence" value="ECO:0007669"/>
    <property type="project" value="TreeGrafter"/>
</dbReference>
<keyword evidence="8" id="KW-1185">Reference proteome</keyword>
<dbReference type="PANTHER" id="PTHR48225">
    <property type="entry name" value="HORMA DOMAIN-CONTAINING PROTEIN 1"/>
    <property type="match status" value="1"/>
</dbReference>
<evidence type="ECO:0000256" key="2">
    <source>
        <dbReference type="ARBA" id="ARBA00004286"/>
    </source>
</evidence>
<comment type="caution">
    <text evidence="7">The sequence shown here is derived from an EMBL/GenBank/DDBJ whole genome shotgun (WGS) entry which is preliminary data.</text>
</comment>
<dbReference type="GO" id="GO:0005634">
    <property type="term" value="C:nucleus"/>
    <property type="evidence" value="ECO:0007669"/>
    <property type="project" value="UniProtKB-SubCell"/>
</dbReference>
<dbReference type="GO" id="GO:0007130">
    <property type="term" value="P:synaptonemal complex assembly"/>
    <property type="evidence" value="ECO:0007669"/>
    <property type="project" value="TreeGrafter"/>
</dbReference>
<dbReference type="PANTHER" id="PTHR48225:SF7">
    <property type="entry name" value="MEIOSIS-SPECIFIC PROTEIN HOP1"/>
    <property type="match status" value="1"/>
</dbReference>
<dbReference type="EMBL" id="JAHUZD010000039">
    <property type="protein sequence ID" value="KAI3405338.2"/>
    <property type="molecule type" value="Genomic_DNA"/>
</dbReference>
<evidence type="ECO:0000256" key="3">
    <source>
        <dbReference type="ARBA" id="ARBA00022454"/>
    </source>
</evidence>
<evidence type="ECO:0000256" key="1">
    <source>
        <dbReference type="ARBA" id="ARBA00004123"/>
    </source>
</evidence>
<dbReference type="InterPro" id="IPR036570">
    <property type="entry name" value="HORMA_dom_sf"/>
</dbReference>
<proteinExistence type="predicted"/>
<evidence type="ECO:0000313" key="7">
    <source>
        <dbReference type="EMBL" id="KAI3405338.2"/>
    </source>
</evidence>
<keyword evidence="5" id="KW-0469">Meiosis</keyword>
<accession>A0AAI9SY72</accession>
<evidence type="ECO:0000256" key="4">
    <source>
        <dbReference type="ARBA" id="ARBA00023242"/>
    </source>
</evidence>
<dbReference type="InterPro" id="IPR003511">
    <property type="entry name" value="HORMA_dom"/>
</dbReference>
<protein>
    <recommendedName>
        <fullName evidence="6">HORMA domain-containing protein</fullName>
    </recommendedName>
</protein>
<evidence type="ECO:0000313" key="8">
    <source>
        <dbReference type="Proteomes" id="UP001202479"/>
    </source>
</evidence>
<evidence type="ECO:0000256" key="5">
    <source>
        <dbReference type="ARBA" id="ARBA00023254"/>
    </source>
</evidence>
<sequence length="607" mass="68673">MQTQLTQQKVTTKQSQSLVHELISVSIYCITFLRNLFEEYNYIDSKYYNEANPKPNANYIRTKKLKLGVDSQADLFIKCIENGIKESIEKEYLKAIQISIYLSKDCPHQVVESYVFGIDYDTNSVSLSGGNCKETFTEDCHSYDSVIAQMQSMLRKLIVMSQSFDFLPNEKHLSIKLLFNNSCPESYQPSYFKDASDLSPSTLKVDTENRLSDLGRVNTGKNQVKLNVFVEDKTTTTDTTVVDPFDYFDDTLVDPLHQDIPASSLHLDTFLKTNEPDPELGVTQSLGAFATNERCCACIKCQQLLNPIEYGYNQPFKRSFSCFKCMFGQLDFDVLLLMKIRKLWNYLLKNKFPDAAEFLKVTDLSIENEDFIASIFNHLFEQNVLLVTNKAMFEPNAIEFLAGSGEFRPFVHGLADSTGKPLLNGQSYFVSFVPSLCQHFPYMSYNKAVDSIYFPNLQLPRANFVSANIRKFKQLKNKSQVAKVPIPSAPKTMIADSQASLEGVITRSKVELKKVVHGMENVTLNNQSATTLTSQRSHTGMKRSASPELSIDSLSFADSLVFLSQHSQQKGNCTAQEMIDSWAVPKKSVEITDAIAKRKKRKISINQ</sequence>
<keyword evidence="4" id="KW-0539">Nucleus</keyword>
<dbReference type="AlphaFoldDB" id="A0AAI9SY72"/>
<dbReference type="PROSITE" id="PS50815">
    <property type="entry name" value="HORMA"/>
    <property type="match status" value="1"/>
</dbReference>
<dbReference type="RefSeq" id="XP_049181083.1">
    <property type="nucleotide sequence ID" value="XM_049323000.1"/>
</dbReference>
<feature type="domain" description="HORMA" evidence="6">
    <location>
        <begin position="13"/>
        <end position="228"/>
    </location>
</feature>
<evidence type="ECO:0000259" key="6">
    <source>
        <dbReference type="PROSITE" id="PS50815"/>
    </source>
</evidence>
<dbReference type="Pfam" id="PF02301">
    <property type="entry name" value="HORMA"/>
    <property type="match status" value="1"/>
</dbReference>
<organism evidence="7 8">
    <name type="scientific">Candida oxycetoniae</name>
    <dbReference type="NCBI Taxonomy" id="497107"/>
    <lineage>
        <taxon>Eukaryota</taxon>
        <taxon>Fungi</taxon>
        <taxon>Dikarya</taxon>
        <taxon>Ascomycota</taxon>
        <taxon>Saccharomycotina</taxon>
        <taxon>Pichiomycetes</taxon>
        <taxon>Debaryomycetaceae</taxon>
        <taxon>Candida/Lodderomyces clade</taxon>
        <taxon>Candida</taxon>
    </lineage>
</organism>
<dbReference type="GeneID" id="73379452"/>
<name>A0AAI9SY72_9ASCO</name>
<gene>
    <name evidence="7" type="ORF">KGF56_001835</name>
</gene>